<dbReference type="InParanoid" id="E3N2L5"/>
<dbReference type="InterPro" id="IPR003839">
    <property type="entry name" value="7TM_GPCR_serpentine_rcpt_Sru"/>
</dbReference>
<keyword evidence="3" id="KW-1185">Reference proteome</keyword>
<keyword evidence="1" id="KW-0812">Transmembrane</keyword>
<protein>
    <recommendedName>
        <fullName evidence="4">Serpentine receptor class gamma</fullName>
    </recommendedName>
</protein>
<evidence type="ECO:0000313" key="2">
    <source>
        <dbReference type="EMBL" id="EFO84168.1"/>
    </source>
</evidence>
<dbReference type="HOGENOM" id="CLU_115989_0_0_1"/>
<feature type="transmembrane region" description="Helical" evidence="1">
    <location>
        <begin position="104"/>
        <end position="123"/>
    </location>
</feature>
<dbReference type="PANTHER" id="PTHR47516">
    <property type="entry name" value="SERPENTINE RECEPTOR, CLASS U-RELATED"/>
    <property type="match status" value="1"/>
</dbReference>
<keyword evidence="1" id="KW-1133">Transmembrane helix</keyword>
<evidence type="ECO:0008006" key="4">
    <source>
        <dbReference type="Google" id="ProtNLM"/>
    </source>
</evidence>
<sequence>MESDSPVRYAVAGYYLFEFLYQLLTVLFCLMRLLVFISFNNQLNVAIGLMFRFWPIISTIIIASMPHCLYGAVAIQLDAPFQYGAFIFTTTLNFTSKVQSLGKFFFSVVLTISIIVMTFMMLFKLNNLKRLSSISNRNIKAETTLAITMFLILIPTVLNLIISVILLSYFNHAFIKVYILHTILLRISLMDCRMNNVSWYFYWTYPYFKKKTTVTNSLSIKPTILT</sequence>
<evidence type="ECO:0000313" key="3">
    <source>
        <dbReference type="Proteomes" id="UP000008281"/>
    </source>
</evidence>
<dbReference type="AlphaFoldDB" id="E3N2L5"/>
<dbReference type="PANTHER" id="PTHR47516:SF2">
    <property type="entry name" value="SERPENTINE RECEPTOR CLASS GAMMA"/>
    <property type="match status" value="1"/>
</dbReference>
<reference evidence="2" key="1">
    <citation type="submission" date="2007-07" db="EMBL/GenBank/DDBJ databases">
        <title>PCAP assembly of the Caenorhabditis remanei genome.</title>
        <authorList>
            <consortium name="The Caenorhabditis remanei Sequencing Consortium"/>
            <person name="Wilson R.K."/>
        </authorList>
    </citation>
    <scope>NUCLEOTIDE SEQUENCE [LARGE SCALE GENOMIC DNA]</scope>
    <source>
        <strain evidence="2">PB4641</strain>
    </source>
</reference>
<proteinExistence type="predicted"/>
<dbReference type="Pfam" id="PF10322">
    <property type="entry name" value="7TM_GPCR_Sru"/>
    <property type="match status" value="1"/>
</dbReference>
<accession>E3N2L5</accession>
<evidence type="ECO:0000256" key="1">
    <source>
        <dbReference type="SAM" id="Phobius"/>
    </source>
</evidence>
<dbReference type="Proteomes" id="UP000008281">
    <property type="component" value="Unassembled WGS sequence"/>
</dbReference>
<feature type="transmembrane region" description="Helical" evidence="1">
    <location>
        <begin position="144"/>
        <end position="167"/>
    </location>
</feature>
<feature type="transmembrane region" description="Helical" evidence="1">
    <location>
        <begin position="51"/>
        <end position="73"/>
    </location>
</feature>
<gene>
    <name evidence="2" type="ORF">CRE_16264</name>
</gene>
<feature type="transmembrane region" description="Helical" evidence="1">
    <location>
        <begin position="20"/>
        <end position="39"/>
    </location>
</feature>
<keyword evidence="1" id="KW-0472">Membrane</keyword>
<feature type="transmembrane region" description="Helical" evidence="1">
    <location>
        <begin position="173"/>
        <end position="189"/>
    </location>
</feature>
<name>E3N2L5_CAERE</name>
<dbReference type="EMBL" id="DS268513">
    <property type="protein sequence ID" value="EFO84168.1"/>
    <property type="molecule type" value="Genomic_DNA"/>
</dbReference>
<organism evidence="3">
    <name type="scientific">Caenorhabditis remanei</name>
    <name type="common">Caenorhabditis vulgaris</name>
    <dbReference type="NCBI Taxonomy" id="31234"/>
    <lineage>
        <taxon>Eukaryota</taxon>
        <taxon>Metazoa</taxon>
        <taxon>Ecdysozoa</taxon>
        <taxon>Nematoda</taxon>
        <taxon>Chromadorea</taxon>
        <taxon>Rhabditida</taxon>
        <taxon>Rhabditina</taxon>
        <taxon>Rhabditomorpha</taxon>
        <taxon>Rhabditoidea</taxon>
        <taxon>Rhabditidae</taxon>
        <taxon>Peloderinae</taxon>
        <taxon>Caenorhabditis</taxon>
    </lineage>
</organism>